<feature type="chain" id="PRO_5020514232" evidence="5">
    <location>
        <begin position="30"/>
        <end position="468"/>
    </location>
</feature>
<name>A0A4R3KTV9_9SPHI</name>
<dbReference type="GO" id="GO:0046872">
    <property type="term" value="F:metal ion binding"/>
    <property type="evidence" value="ECO:0007669"/>
    <property type="project" value="UniProtKB-KW"/>
</dbReference>
<comment type="caution">
    <text evidence="7">The sequence shown here is derived from an EMBL/GenBank/DDBJ whole genome shotgun (WGS) entry which is preliminary data.</text>
</comment>
<dbReference type="PANTHER" id="PTHR42693">
    <property type="entry name" value="ARYLSULFATASE FAMILY MEMBER"/>
    <property type="match status" value="1"/>
</dbReference>
<evidence type="ECO:0000256" key="5">
    <source>
        <dbReference type="SAM" id="SignalP"/>
    </source>
</evidence>
<comment type="similarity">
    <text evidence="1">Belongs to the sulfatase family.</text>
</comment>
<dbReference type="InterPro" id="IPR050738">
    <property type="entry name" value="Sulfatase"/>
</dbReference>
<dbReference type="EMBL" id="SMAD01000003">
    <property type="protein sequence ID" value="TCS88467.1"/>
    <property type="molecule type" value="Genomic_DNA"/>
</dbReference>
<dbReference type="Proteomes" id="UP000295807">
    <property type="component" value="Unassembled WGS sequence"/>
</dbReference>
<protein>
    <submittedName>
        <fullName evidence="7">Arylsulfatase A-like enzyme</fullName>
    </submittedName>
</protein>
<dbReference type="OrthoDB" id="9803751at2"/>
<evidence type="ECO:0000256" key="1">
    <source>
        <dbReference type="ARBA" id="ARBA00008779"/>
    </source>
</evidence>
<dbReference type="InterPro" id="IPR024607">
    <property type="entry name" value="Sulfatase_CS"/>
</dbReference>
<evidence type="ECO:0000259" key="6">
    <source>
        <dbReference type="Pfam" id="PF00884"/>
    </source>
</evidence>
<reference evidence="7 8" key="1">
    <citation type="submission" date="2019-03" db="EMBL/GenBank/DDBJ databases">
        <title>Genomic Encyclopedia of Type Strains, Phase IV (KMG-IV): sequencing the most valuable type-strain genomes for metagenomic binning, comparative biology and taxonomic classification.</title>
        <authorList>
            <person name="Goeker M."/>
        </authorList>
    </citation>
    <scope>NUCLEOTIDE SEQUENCE [LARGE SCALE GENOMIC DNA]</scope>
    <source>
        <strain evidence="7 8">DSM 21100</strain>
    </source>
</reference>
<feature type="domain" description="Sulfatase N-terminal" evidence="6">
    <location>
        <begin position="33"/>
        <end position="351"/>
    </location>
</feature>
<keyword evidence="8" id="KW-1185">Reference proteome</keyword>
<dbReference type="Gene3D" id="3.30.1120.10">
    <property type="match status" value="1"/>
</dbReference>
<dbReference type="AlphaFoldDB" id="A0A4R3KTV9"/>
<dbReference type="InterPro" id="IPR017850">
    <property type="entry name" value="Alkaline_phosphatase_core_sf"/>
</dbReference>
<dbReference type="Gene3D" id="3.40.720.10">
    <property type="entry name" value="Alkaline Phosphatase, subunit A"/>
    <property type="match status" value="1"/>
</dbReference>
<dbReference type="PROSITE" id="PS00149">
    <property type="entry name" value="SULFATASE_2"/>
    <property type="match status" value="1"/>
</dbReference>
<dbReference type="PROSITE" id="PS00523">
    <property type="entry name" value="SULFATASE_1"/>
    <property type="match status" value="1"/>
</dbReference>
<dbReference type="SUPFAM" id="SSF53649">
    <property type="entry name" value="Alkaline phosphatase-like"/>
    <property type="match status" value="1"/>
</dbReference>
<evidence type="ECO:0000256" key="2">
    <source>
        <dbReference type="ARBA" id="ARBA00022723"/>
    </source>
</evidence>
<proteinExistence type="inferred from homology"/>
<keyword evidence="3" id="KW-0378">Hydrolase</keyword>
<dbReference type="Pfam" id="PF00884">
    <property type="entry name" value="Sulfatase"/>
    <property type="match status" value="1"/>
</dbReference>
<dbReference type="RefSeq" id="WP_132128669.1">
    <property type="nucleotide sequence ID" value="NZ_CP042432.1"/>
</dbReference>
<keyword evidence="2" id="KW-0479">Metal-binding</keyword>
<evidence type="ECO:0000256" key="4">
    <source>
        <dbReference type="ARBA" id="ARBA00022837"/>
    </source>
</evidence>
<evidence type="ECO:0000256" key="3">
    <source>
        <dbReference type="ARBA" id="ARBA00022801"/>
    </source>
</evidence>
<dbReference type="PANTHER" id="PTHR42693:SF33">
    <property type="entry name" value="ARYLSULFATASE"/>
    <property type="match status" value="1"/>
</dbReference>
<feature type="signal peptide" evidence="5">
    <location>
        <begin position="1"/>
        <end position="29"/>
    </location>
</feature>
<keyword evidence="5" id="KW-0732">Signal</keyword>
<keyword evidence="4" id="KW-0106">Calcium</keyword>
<sequence length="468" mass="51846">MNVNRKLNKIILAGLAALALSVHSAAVYAQSPPNVLVILADDLGSLDLNCYGSADLATPNLDRLAGMGVRFTQFYAAAPVCSPSRAALLTGKSNLGAGLPGNVPIPENDPGMKGGLPSSEVTIAEMLRDKGYYTALIGKWHLGHASGKLPNAQGFDYFFGHQRGCIDNYSHFFFWSGPNKHDLYQNDREVYRPGAYFPDLMVDEIGTIIDREQERPFFIYWAANVPHYPYQGTPKWLEYYKDLESPRREYAAFVSTLDERIGEVMRKLEQKGLLKNTVIIFQSDHGHSFEERAFWGGGNAGPYRGGKFSMFEGGIRVPAIISYPGKIPAGKVSNIVASGMDWFPTIAAITGAAYNSKGIEGINLLPLIAEDAADATPRELHWQTGSYDDATSSWAVRKGDWKLLGNPHDPDPDWKKEETGEDFKGKDRLFLVHLPSDIAEQENRAGDNPEKVRELLKLHEGWLNKVKR</sequence>
<dbReference type="InterPro" id="IPR000917">
    <property type="entry name" value="Sulfatase_N"/>
</dbReference>
<evidence type="ECO:0000313" key="7">
    <source>
        <dbReference type="EMBL" id="TCS88467.1"/>
    </source>
</evidence>
<organism evidence="7 8">
    <name type="scientific">Anseongella ginsenosidimutans</name>
    <dbReference type="NCBI Taxonomy" id="496056"/>
    <lineage>
        <taxon>Bacteria</taxon>
        <taxon>Pseudomonadati</taxon>
        <taxon>Bacteroidota</taxon>
        <taxon>Sphingobacteriia</taxon>
        <taxon>Sphingobacteriales</taxon>
        <taxon>Sphingobacteriaceae</taxon>
        <taxon>Anseongella</taxon>
    </lineage>
</organism>
<accession>A0A4R3KTV9</accession>
<dbReference type="GO" id="GO:0004065">
    <property type="term" value="F:arylsulfatase activity"/>
    <property type="evidence" value="ECO:0007669"/>
    <property type="project" value="TreeGrafter"/>
</dbReference>
<gene>
    <name evidence="7" type="ORF">EDD80_103332</name>
</gene>
<evidence type="ECO:0000313" key="8">
    <source>
        <dbReference type="Proteomes" id="UP000295807"/>
    </source>
</evidence>